<feature type="transmembrane region" description="Helical" evidence="1">
    <location>
        <begin position="70"/>
        <end position="89"/>
    </location>
</feature>
<keyword evidence="1" id="KW-0472">Membrane</keyword>
<dbReference type="PANTHER" id="PTHR23028">
    <property type="entry name" value="ACETYLTRANSFERASE"/>
    <property type="match status" value="1"/>
</dbReference>
<dbReference type="PATRIC" id="fig|200452.3.peg.2787"/>
<dbReference type="InterPro" id="IPR050879">
    <property type="entry name" value="Acyltransferase_3"/>
</dbReference>
<feature type="transmembrane region" description="Helical" evidence="1">
    <location>
        <begin position="150"/>
        <end position="168"/>
    </location>
</feature>
<keyword evidence="3" id="KW-0012">Acyltransferase</keyword>
<dbReference type="Proteomes" id="UP000050411">
    <property type="component" value="Unassembled WGS sequence"/>
</dbReference>
<evidence type="ECO:0000313" key="4">
    <source>
        <dbReference type="Proteomes" id="UP000050411"/>
    </source>
</evidence>
<name>A0A0P9PN83_9PSED</name>
<evidence type="ECO:0000259" key="2">
    <source>
        <dbReference type="Pfam" id="PF01757"/>
    </source>
</evidence>
<feature type="transmembrane region" description="Helical" evidence="1">
    <location>
        <begin position="381"/>
        <end position="399"/>
    </location>
</feature>
<dbReference type="GO" id="GO:0000271">
    <property type="term" value="P:polysaccharide biosynthetic process"/>
    <property type="evidence" value="ECO:0007669"/>
    <property type="project" value="TreeGrafter"/>
</dbReference>
<protein>
    <submittedName>
        <fullName evidence="3">Acyltransferase 3</fullName>
    </submittedName>
</protein>
<dbReference type="EMBL" id="LJQB01000027">
    <property type="protein sequence ID" value="KPW86267.1"/>
    <property type="molecule type" value="Genomic_DNA"/>
</dbReference>
<keyword evidence="3" id="KW-0808">Transferase</keyword>
<dbReference type="GO" id="GO:0016020">
    <property type="term" value="C:membrane"/>
    <property type="evidence" value="ECO:0007669"/>
    <property type="project" value="TreeGrafter"/>
</dbReference>
<dbReference type="InterPro" id="IPR002656">
    <property type="entry name" value="Acyl_transf_3_dom"/>
</dbReference>
<proteinExistence type="predicted"/>
<dbReference type="GO" id="GO:0016747">
    <property type="term" value="F:acyltransferase activity, transferring groups other than amino-acyl groups"/>
    <property type="evidence" value="ECO:0007669"/>
    <property type="project" value="InterPro"/>
</dbReference>
<feature type="transmembrane region" description="Helical" evidence="1">
    <location>
        <begin position="225"/>
        <end position="241"/>
    </location>
</feature>
<keyword evidence="1" id="KW-0812">Transmembrane</keyword>
<feature type="transmembrane region" description="Helical" evidence="1">
    <location>
        <begin position="193"/>
        <end position="218"/>
    </location>
</feature>
<feature type="transmembrane region" description="Helical" evidence="1">
    <location>
        <begin position="350"/>
        <end position="369"/>
    </location>
</feature>
<gene>
    <name evidence="3" type="ORF">ALO92_04895</name>
</gene>
<feature type="transmembrane region" description="Helical" evidence="1">
    <location>
        <begin position="310"/>
        <end position="330"/>
    </location>
</feature>
<evidence type="ECO:0000256" key="1">
    <source>
        <dbReference type="SAM" id="Phobius"/>
    </source>
</evidence>
<feature type="domain" description="Acyltransferase 3" evidence="2">
    <location>
        <begin position="71"/>
        <end position="399"/>
    </location>
</feature>
<dbReference type="AlphaFoldDB" id="A0A0P9PN83"/>
<sequence>MKVHFDCRIVFDQASHCRCTLLQKYLPGKTTSTGRLGFRISGHWLCSTRVTTGWPGARDIGLMERGMERLYSLQGLRGVAVLGVVLFHMMSVESKFSGGDILLPPWLDFFQLGVDLFFVISGFVMVIVSRGRFQSAPEAQRFLFNRVSRIYPTYWLYFFITLAVYLVQPGMVNSGHGSSNLIMSFLLLPNDKVLLVMVAWSLLFELWFYVVFSGFLLFRERNLPFLLGAWSLIIVVFNTLADWQDYSPAVKIILHPYALEFVLGAALALFFYGRHCARVPTAAVWLLLGVALMAAVPLIGYYRLYESQGLLRMLMVGGTFGVLVVTLALLERRRQLLVPPFMVAVGDMSYTIYLSHLLVLGVIGRVWSLVGPWPESYLDNLFFALLMMAAAVCYGWVGYRCFEKPVLDRANAFSKAHFRVST</sequence>
<dbReference type="Pfam" id="PF01757">
    <property type="entry name" value="Acyl_transf_3"/>
    <property type="match status" value="1"/>
</dbReference>
<reference evidence="3 4" key="1">
    <citation type="submission" date="2015-09" db="EMBL/GenBank/DDBJ databases">
        <title>Genome announcement of multiple Pseudomonas syringae strains.</title>
        <authorList>
            <person name="Thakur S."/>
            <person name="Wang P.W."/>
            <person name="Gong Y."/>
            <person name="Weir B.S."/>
            <person name="Guttman D.S."/>
        </authorList>
    </citation>
    <scope>NUCLEOTIDE SEQUENCE [LARGE SCALE GENOMIC DNA]</scope>
    <source>
        <strain evidence="3 4">ICMP19117</strain>
    </source>
</reference>
<dbReference type="PANTHER" id="PTHR23028:SF131">
    <property type="entry name" value="BLR2367 PROTEIN"/>
    <property type="match status" value="1"/>
</dbReference>
<feature type="transmembrane region" description="Helical" evidence="1">
    <location>
        <begin position="284"/>
        <end position="304"/>
    </location>
</feature>
<feature type="transmembrane region" description="Helical" evidence="1">
    <location>
        <begin position="109"/>
        <end position="129"/>
    </location>
</feature>
<feature type="transmembrane region" description="Helical" evidence="1">
    <location>
        <begin position="253"/>
        <end position="272"/>
    </location>
</feature>
<keyword evidence="1" id="KW-1133">Transmembrane helix</keyword>
<accession>A0A0P9PN83</accession>
<evidence type="ECO:0000313" key="3">
    <source>
        <dbReference type="EMBL" id="KPW86267.1"/>
    </source>
</evidence>
<organism evidence="3 4">
    <name type="scientific">Pseudomonas congelans</name>
    <dbReference type="NCBI Taxonomy" id="200452"/>
    <lineage>
        <taxon>Bacteria</taxon>
        <taxon>Pseudomonadati</taxon>
        <taxon>Pseudomonadota</taxon>
        <taxon>Gammaproteobacteria</taxon>
        <taxon>Pseudomonadales</taxon>
        <taxon>Pseudomonadaceae</taxon>
        <taxon>Pseudomonas</taxon>
    </lineage>
</organism>
<comment type="caution">
    <text evidence="3">The sequence shown here is derived from an EMBL/GenBank/DDBJ whole genome shotgun (WGS) entry which is preliminary data.</text>
</comment>